<reference evidence="9" key="1">
    <citation type="submission" date="2020-04" db="EMBL/GenBank/DDBJ databases">
        <authorList>
            <person name="Neveu A P."/>
        </authorList>
    </citation>
    <scope>NUCLEOTIDE SEQUENCE</scope>
    <source>
        <tissue evidence="9">Whole embryo</tissue>
    </source>
</reference>
<dbReference type="PANTHER" id="PTHR23129:SF0">
    <property type="entry name" value="ACYL-COENZYME A DIPHOSPHATASE FITM2"/>
    <property type="match status" value="1"/>
</dbReference>
<proteinExistence type="evidence at transcript level"/>
<evidence type="ECO:0000256" key="1">
    <source>
        <dbReference type="ARBA" id="ARBA00004477"/>
    </source>
</evidence>
<organism evidence="9">
    <name type="scientific">Phallusia mammillata</name>
    <dbReference type="NCBI Taxonomy" id="59560"/>
    <lineage>
        <taxon>Eukaryota</taxon>
        <taxon>Metazoa</taxon>
        <taxon>Chordata</taxon>
        <taxon>Tunicata</taxon>
        <taxon>Ascidiacea</taxon>
        <taxon>Phlebobranchia</taxon>
        <taxon>Ascidiidae</taxon>
        <taxon>Phallusia</taxon>
    </lineage>
</organism>
<name>A0A6F9DDM7_9ASCI</name>
<dbReference type="Pfam" id="PF10261">
    <property type="entry name" value="FIT"/>
    <property type="match status" value="1"/>
</dbReference>
<keyword evidence="6" id="KW-0443">Lipid metabolism</keyword>
<dbReference type="InterPro" id="IPR046401">
    <property type="entry name" value="FITM1/2"/>
</dbReference>
<evidence type="ECO:0000256" key="3">
    <source>
        <dbReference type="ARBA" id="ARBA00022801"/>
    </source>
</evidence>
<sequence length="344" mass="39424">MSHRYSHSYLTCGLCIFITDISFSSLVIVLLQLHELGKMVVHNRQNATQNDKDIASEPSRLETITRFIVESRYYSIPVSFKVVGLWFFVLIISAITLVVDVRPTYFSHKRNFFNVYLVKFAWGWTLVVTGLYSIVVSFVHGCELWKKTITSSILRLAVGTFVWYLWVNVVFHFIENLTGVCIGKDRTPNLSVGSKLDCIQLKQGYIWEAVDISGHCFLLTYSILFMKSELDLQRNWHKIPIHGAQFRAIGSKSLTNLKSRYKLTLPLVHILFLVNILLGALWEFMLLATCVYFHSFLSKAAGAAIGIFSWLVTYNEWYRCKFPLSIPGHGPLGDLFVKNTKKTE</sequence>
<dbReference type="HAMAP" id="MF_03230">
    <property type="entry name" value="FITM2"/>
    <property type="match status" value="1"/>
</dbReference>
<dbReference type="EMBL" id="LR785191">
    <property type="protein sequence ID" value="CAB3246354.1"/>
    <property type="molecule type" value="mRNA"/>
</dbReference>
<dbReference type="InterPro" id="IPR019388">
    <property type="entry name" value="FIT"/>
</dbReference>
<evidence type="ECO:0000256" key="4">
    <source>
        <dbReference type="ARBA" id="ARBA00022824"/>
    </source>
</evidence>
<comment type="subcellular location">
    <subcellularLocation>
        <location evidence="1">Endoplasmic reticulum membrane</location>
        <topology evidence="1">Multi-pass membrane protein</topology>
    </subcellularLocation>
</comment>
<dbReference type="AlphaFoldDB" id="A0A6F9DDM7"/>
<dbReference type="GO" id="GO:0019915">
    <property type="term" value="P:lipid storage"/>
    <property type="evidence" value="ECO:0007669"/>
    <property type="project" value="InterPro"/>
</dbReference>
<feature type="transmembrane region" description="Helical" evidence="8">
    <location>
        <begin position="263"/>
        <end position="285"/>
    </location>
</feature>
<evidence type="ECO:0000313" key="9">
    <source>
        <dbReference type="EMBL" id="CAB3246354.1"/>
    </source>
</evidence>
<evidence type="ECO:0000256" key="7">
    <source>
        <dbReference type="ARBA" id="ARBA00023136"/>
    </source>
</evidence>
<evidence type="ECO:0000256" key="2">
    <source>
        <dbReference type="ARBA" id="ARBA00022692"/>
    </source>
</evidence>
<dbReference type="GO" id="GO:0010945">
    <property type="term" value="F:coenzyme A diphosphatase activity"/>
    <property type="evidence" value="ECO:0007669"/>
    <property type="project" value="InterPro"/>
</dbReference>
<keyword evidence="7 8" id="KW-0472">Membrane</keyword>
<feature type="transmembrane region" description="Helical" evidence="8">
    <location>
        <begin position="82"/>
        <end position="101"/>
    </location>
</feature>
<feature type="transmembrane region" description="Helical" evidence="8">
    <location>
        <begin position="6"/>
        <end position="31"/>
    </location>
</feature>
<keyword evidence="3" id="KW-0378">Hydrolase</keyword>
<dbReference type="GO" id="GO:0008654">
    <property type="term" value="P:phospholipid biosynthetic process"/>
    <property type="evidence" value="ECO:0007669"/>
    <property type="project" value="TreeGrafter"/>
</dbReference>
<keyword evidence="4" id="KW-0256">Endoplasmic reticulum</keyword>
<evidence type="ECO:0000256" key="8">
    <source>
        <dbReference type="SAM" id="Phobius"/>
    </source>
</evidence>
<evidence type="ECO:0000256" key="6">
    <source>
        <dbReference type="ARBA" id="ARBA00023098"/>
    </source>
</evidence>
<evidence type="ECO:0000256" key="5">
    <source>
        <dbReference type="ARBA" id="ARBA00022989"/>
    </source>
</evidence>
<keyword evidence="2 8" id="KW-0812">Transmembrane</keyword>
<dbReference type="GO" id="GO:0005789">
    <property type="term" value="C:endoplasmic reticulum membrane"/>
    <property type="evidence" value="ECO:0007669"/>
    <property type="project" value="UniProtKB-SubCell"/>
</dbReference>
<feature type="transmembrane region" description="Helical" evidence="8">
    <location>
        <begin position="153"/>
        <end position="174"/>
    </location>
</feature>
<keyword evidence="5 8" id="KW-1133">Transmembrane helix</keyword>
<gene>
    <name evidence="9" type="primary">Fitm2</name>
</gene>
<protein>
    <submittedName>
        <fullName evidence="9">Fat storage-inducing transmembrane protein 2-like</fullName>
    </submittedName>
</protein>
<dbReference type="GO" id="GO:0034389">
    <property type="term" value="P:lipid droplet organization"/>
    <property type="evidence" value="ECO:0007669"/>
    <property type="project" value="InterPro"/>
</dbReference>
<accession>A0A6F9DDM7</accession>
<dbReference type="PANTHER" id="PTHR23129">
    <property type="entry name" value="ACYL-COENZYME A DIPHOSPHATASE FITM2"/>
    <property type="match status" value="1"/>
</dbReference>
<feature type="transmembrane region" description="Helical" evidence="8">
    <location>
        <begin position="121"/>
        <end position="141"/>
    </location>
</feature>
<feature type="transmembrane region" description="Helical" evidence="8">
    <location>
        <begin position="291"/>
        <end position="312"/>
    </location>
</feature>